<evidence type="ECO:0000313" key="1">
    <source>
        <dbReference type="EMBL" id="GMI74905.1"/>
    </source>
</evidence>
<gene>
    <name evidence="1" type="ORF">HRI_001159800</name>
</gene>
<organism evidence="1 2">
    <name type="scientific">Hibiscus trionum</name>
    <name type="common">Flower of an hour</name>
    <dbReference type="NCBI Taxonomy" id="183268"/>
    <lineage>
        <taxon>Eukaryota</taxon>
        <taxon>Viridiplantae</taxon>
        <taxon>Streptophyta</taxon>
        <taxon>Embryophyta</taxon>
        <taxon>Tracheophyta</taxon>
        <taxon>Spermatophyta</taxon>
        <taxon>Magnoliopsida</taxon>
        <taxon>eudicotyledons</taxon>
        <taxon>Gunneridae</taxon>
        <taxon>Pentapetalae</taxon>
        <taxon>rosids</taxon>
        <taxon>malvids</taxon>
        <taxon>Malvales</taxon>
        <taxon>Malvaceae</taxon>
        <taxon>Malvoideae</taxon>
        <taxon>Hibiscus</taxon>
    </lineage>
</organism>
<protein>
    <submittedName>
        <fullName evidence="1">Uncharacterized protein</fullName>
    </submittedName>
</protein>
<comment type="caution">
    <text evidence="1">The sequence shown here is derived from an EMBL/GenBank/DDBJ whole genome shotgun (WGS) entry which is preliminary data.</text>
</comment>
<sequence>MWWRERGRDRRWKYLEMGGLAKRELICFADTAHSKHFLSFSLPLVPLVENPARQMTKWSKREREIVVLGVIAAKARTRISSR</sequence>
<proteinExistence type="predicted"/>
<dbReference type="Proteomes" id="UP001165190">
    <property type="component" value="Unassembled WGS sequence"/>
</dbReference>
<dbReference type="AlphaFoldDB" id="A0A9W7HFM7"/>
<name>A0A9W7HFM7_HIBTR</name>
<keyword evidence="2" id="KW-1185">Reference proteome</keyword>
<evidence type="ECO:0000313" key="2">
    <source>
        <dbReference type="Proteomes" id="UP001165190"/>
    </source>
</evidence>
<reference evidence="1" key="1">
    <citation type="submission" date="2023-05" db="EMBL/GenBank/DDBJ databases">
        <title>Genome and transcriptome analyses reveal genes involved in the formation of fine ridges on petal epidermal cells in Hibiscus trionum.</title>
        <authorList>
            <person name="Koshimizu S."/>
            <person name="Masuda S."/>
            <person name="Ishii T."/>
            <person name="Shirasu K."/>
            <person name="Hoshino A."/>
            <person name="Arita M."/>
        </authorList>
    </citation>
    <scope>NUCLEOTIDE SEQUENCE</scope>
    <source>
        <strain evidence="1">Hamamatsu line</strain>
    </source>
</reference>
<dbReference type="EMBL" id="BSYR01000011">
    <property type="protein sequence ID" value="GMI74905.1"/>
    <property type="molecule type" value="Genomic_DNA"/>
</dbReference>
<accession>A0A9W7HFM7</accession>